<dbReference type="PANTHER" id="PTHR46558:SF11">
    <property type="entry name" value="HTH-TYPE TRANSCRIPTIONAL REGULATOR XRE"/>
    <property type="match status" value="1"/>
</dbReference>
<proteinExistence type="predicted"/>
<keyword evidence="4" id="KW-1185">Reference proteome</keyword>
<evidence type="ECO:0000256" key="1">
    <source>
        <dbReference type="ARBA" id="ARBA00023125"/>
    </source>
</evidence>
<dbReference type="SMART" id="SM00530">
    <property type="entry name" value="HTH_XRE"/>
    <property type="match status" value="1"/>
</dbReference>
<dbReference type="PANTHER" id="PTHR46558">
    <property type="entry name" value="TRACRIPTIONAL REGULATORY PROTEIN-RELATED-RELATED"/>
    <property type="match status" value="1"/>
</dbReference>
<dbReference type="eggNOG" id="COG1396">
    <property type="taxonomic scope" value="Bacteria"/>
</dbReference>
<dbReference type="HOGENOM" id="CLU_066192_17_8_12"/>
<evidence type="ECO:0000313" key="3">
    <source>
        <dbReference type="EMBL" id="AEE17465.1"/>
    </source>
</evidence>
<gene>
    <name evidence="3" type="ordered locus">Trebr_2050</name>
</gene>
<dbReference type="InterPro" id="IPR001387">
    <property type="entry name" value="Cro/C1-type_HTH"/>
</dbReference>
<name>F4LJT5_TREBD</name>
<keyword evidence="1" id="KW-0238">DNA-binding</keyword>
<reference evidence="4" key="1">
    <citation type="submission" date="2011-04" db="EMBL/GenBank/DDBJ databases">
        <title>The complete genome of Treponema brennaborense DSM 12168.</title>
        <authorList>
            <person name="Lucas S."/>
            <person name="Han J."/>
            <person name="Lapidus A."/>
            <person name="Bruce D."/>
            <person name="Goodwin L."/>
            <person name="Pitluck S."/>
            <person name="Peters L."/>
            <person name="Kyrpides N."/>
            <person name="Mavromatis K."/>
            <person name="Ivanova N."/>
            <person name="Mikhailova N."/>
            <person name="Pagani I."/>
            <person name="Teshima H."/>
            <person name="Detter J.C."/>
            <person name="Tapia R."/>
            <person name="Han C."/>
            <person name="Land M."/>
            <person name="Hauser L."/>
            <person name="Markowitz V."/>
            <person name="Cheng J.-F."/>
            <person name="Hugenholtz P."/>
            <person name="Woyke T."/>
            <person name="Wu D."/>
            <person name="Gronow S."/>
            <person name="Wellnitz S."/>
            <person name="Brambilla E."/>
            <person name="Klenk H.-P."/>
            <person name="Eisen J.A."/>
        </authorList>
    </citation>
    <scope>NUCLEOTIDE SEQUENCE [LARGE SCALE GENOMIC DNA]</scope>
    <source>
        <strain evidence="4">DSM 12168 / CIP 105900 / DD5/3</strain>
    </source>
</reference>
<dbReference type="CDD" id="cd00093">
    <property type="entry name" value="HTH_XRE"/>
    <property type="match status" value="1"/>
</dbReference>
<dbReference type="STRING" id="906968.Trebr_2050"/>
<dbReference type="Proteomes" id="UP000006546">
    <property type="component" value="Chromosome"/>
</dbReference>
<evidence type="ECO:0000259" key="2">
    <source>
        <dbReference type="PROSITE" id="PS50943"/>
    </source>
</evidence>
<dbReference type="SUPFAM" id="SSF47413">
    <property type="entry name" value="lambda repressor-like DNA-binding domains"/>
    <property type="match status" value="1"/>
</dbReference>
<feature type="domain" description="HTH cro/C1-type" evidence="2">
    <location>
        <begin position="20"/>
        <end position="74"/>
    </location>
</feature>
<dbReference type="PROSITE" id="PS50943">
    <property type="entry name" value="HTH_CROC1"/>
    <property type="match status" value="1"/>
</dbReference>
<dbReference type="Gene3D" id="1.10.260.40">
    <property type="entry name" value="lambda repressor-like DNA-binding domains"/>
    <property type="match status" value="1"/>
</dbReference>
<evidence type="ECO:0000313" key="4">
    <source>
        <dbReference type="Proteomes" id="UP000006546"/>
    </source>
</evidence>
<dbReference type="AlphaFoldDB" id="F4LJT5"/>
<dbReference type="InterPro" id="IPR010982">
    <property type="entry name" value="Lambda_DNA-bd_dom_sf"/>
</dbReference>
<dbReference type="EMBL" id="CP002696">
    <property type="protein sequence ID" value="AEE17465.1"/>
    <property type="molecule type" value="Genomic_DNA"/>
</dbReference>
<sequence length="117" mass="13641">MLHTFFMCEINIRKIFGENVKYYRKQMGLSQEQLSEILEISPNHLSVIETGGKFVTYKLLEKMIDVFNIAPSLLFYSQNAHTIDGSVQNKINSIIDKELENAQSSIHEKIEELYRKQ</sequence>
<protein>
    <submittedName>
        <fullName evidence="3">Helix-turn-helix domain protein</fullName>
    </submittedName>
</protein>
<dbReference type="GO" id="GO:0003677">
    <property type="term" value="F:DNA binding"/>
    <property type="evidence" value="ECO:0007669"/>
    <property type="project" value="UniProtKB-KW"/>
</dbReference>
<accession>F4LJT5</accession>
<organism evidence="3 4">
    <name type="scientific">Treponema brennaborense (strain DSM 12168 / CIP 105900 / DD5/3)</name>
    <dbReference type="NCBI Taxonomy" id="906968"/>
    <lineage>
        <taxon>Bacteria</taxon>
        <taxon>Pseudomonadati</taxon>
        <taxon>Spirochaetota</taxon>
        <taxon>Spirochaetia</taxon>
        <taxon>Spirochaetales</taxon>
        <taxon>Treponemataceae</taxon>
        <taxon>Treponema</taxon>
    </lineage>
</organism>
<dbReference type="Pfam" id="PF01381">
    <property type="entry name" value="HTH_3"/>
    <property type="match status" value="1"/>
</dbReference>
<dbReference type="RefSeq" id="WP_013759168.1">
    <property type="nucleotide sequence ID" value="NC_015500.1"/>
</dbReference>
<dbReference type="KEGG" id="tbe:Trebr_2050"/>